<dbReference type="PANTHER" id="PTHR37984">
    <property type="entry name" value="PROTEIN CBG26694"/>
    <property type="match status" value="1"/>
</dbReference>
<dbReference type="Gene3D" id="3.30.70.270">
    <property type="match status" value="2"/>
</dbReference>
<evidence type="ECO:0000313" key="4">
    <source>
        <dbReference type="Ensembl" id="ENSNFUP00015000173.1"/>
    </source>
</evidence>
<evidence type="ECO:0000256" key="2">
    <source>
        <dbReference type="SAM" id="MobiDB-lite"/>
    </source>
</evidence>
<dbReference type="InterPro" id="IPR041588">
    <property type="entry name" value="Integrase_H2C2"/>
</dbReference>
<evidence type="ECO:0000259" key="3">
    <source>
        <dbReference type="PROSITE" id="PS50994"/>
    </source>
</evidence>
<dbReference type="Gene3D" id="1.10.340.70">
    <property type="match status" value="1"/>
</dbReference>
<dbReference type="InterPro" id="IPR001584">
    <property type="entry name" value="Integrase_cat-core"/>
</dbReference>
<feature type="domain" description="Integrase catalytic" evidence="3">
    <location>
        <begin position="392"/>
        <end position="558"/>
    </location>
</feature>
<protein>
    <recommendedName>
        <fullName evidence="1">Gypsy retrotransposon integrase-like protein 1</fullName>
    </recommendedName>
</protein>
<dbReference type="AlphaFoldDB" id="A0A8C6K5V8"/>
<reference evidence="4" key="2">
    <citation type="submission" date="2025-08" db="UniProtKB">
        <authorList>
            <consortium name="Ensembl"/>
        </authorList>
    </citation>
    <scope>IDENTIFICATION</scope>
</reference>
<evidence type="ECO:0000256" key="1">
    <source>
        <dbReference type="ARBA" id="ARBA00039658"/>
    </source>
</evidence>
<dbReference type="FunFam" id="3.30.420.10:FF:000063">
    <property type="entry name" value="Retrovirus-related Pol polyprotein from transposon 297-like Protein"/>
    <property type="match status" value="1"/>
</dbReference>
<accession>A0A8C6K5V8</accession>
<proteinExistence type="predicted"/>
<feature type="region of interest" description="Disordered" evidence="2">
    <location>
        <begin position="636"/>
        <end position="660"/>
    </location>
</feature>
<dbReference type="InterPro" id="IPR036397">
    <property type="entry name" value="RNaseH_sf"/>
</dbReference>
<evidence type="ECO:0000313" key="5">
    <source>
        <dbReference type="Proteomes" id="UP000694548"/>
    </source>
</evidence>
<dbReference type="PROSITE" id="PS50994">
    <property type="entry name" value="INTEGRASE"/>
    <property type="match status" value="1"/>
</dbReference>
<dbReference type="CDD" id="cd09274">
    <property type="entry name" value="RNase_HI_RT_Ty3"/>
    <property type="match status" value="1"/>
</dbReference>
<dbReference type="SUPFAM" id="SSF56672">
    <property type="entry name" value="DNA/RNA polymerases"/>
    <property type="match status" value="1"/>
</dbReference>
<dbReference type="SUPFAM" id="SSF53098">
    <property type="entry name" value="Ribonuclease H-like"/>
    <property type="match status" value="1"/>
</dbReference>
<organism evidence="4 5">
    <name type="scientific">Nothobranchius furzeri</name>
    <name type="common">Turquoise killifish</name>
    <dbReference type="NCBI Taxonomy" id="105023"/>
    <lineage>
        <taxon>Eukaryota</taxon>
        <taxon>Metazoa</taxon>
        <taxon>Chordata</taxon>
        <taxon>Craniata</taxon>
        <taxon>Vertebrata</taxon>
        <taxon>Euteleostomi</taxon>
        <taxon>Actinopterygii</taxon>
        <taxon>Neopterygii</taxon>
        <taxon>Teleostei</taxon>
        <taxon>Neoteleostei</taxon>
        <taxon>Acanthomorphata</taxon>
        <taxon>Ovalentaria</taxon>
        <taxon>Atherinomorphae</taxon>
        <taxon>Cyprinodontiformes</taxon>
        <taxon>Nothobranchiidae</taxon>
        <taxon>Nothobranchius</taxon>
    </lineage>
</organism>
<dbReference type="GO" id="GO:0015074">
    <property type="term" value="P:DNA integration"/>
    <property type="evidence" value="ECO:0007669"/>
    <property type="project" value="InterPro"/>
</dbReference>
<dbReference type="FunFam" id="3.30.70.270:FF:000026">
    <property type="entry name" value="Transposon Ty3-G Gag-Pol polyprotein"/>
    <property type="match status" value="1"/>
</dbReference>
<dbReference type="Ensembl" id="ENSNFUT00015000217.1">
    <property type="protein sequence ID" value="ENSNFUP00015000173.1"/>
    <property type="gene ID" value="ENSNFUG00015000162.1"/>
</dbReference>
<dbReference type="InterPro" id="IPR050951">
    <property type="entry name" value="Retrovirus_Pol_polyprotein"/>
</dbReference>
<dbReference type="InterPro" id="IPR043502">
    <property type="entry name" value="DNA/RNA_pol_sf"/>
</dbReference>
<dbReference type="FunFam" id="1.10.340.70:FF:000003">
    <property type="entry name" value="Protein CBG25708"/>
    <property type="match status" value="1"/>
</dbReference>
<dbReference type="InterPro" id="IPR041577">
    <property type="entry name" value="RT_RNaseH_2"/>
</dbReference>
<dbReference type="Pfam" id="PF17921">
    <property type="entry name" value="Integrase_H2C2"/>
    <property type="match status" value="1"/>
</dbReference>
<name>A0A8C6K5V8_NOTFU</name>
<dbReference type="InterPro" id="IPR043128">
    <property type="entry name" value="Rev_trsase/Diguanyl_cyclase"/>
</dbReference>
<dbReference type="InterPro" id="IPR012337">
    <property type="entry name" value="RNaseH-like_sf"/>
</dbReference>
<dbReference type="Proteomes" id="UP000694548">
    <property type="component" value="Chromosome sgr05"/>
</dbReference>
<dbReference type="GO" id="GO:0003676">
    <property type="term" value="F:nucleic acid binding"/>
    <property type="evidence" value="ECO:0007669"/>
    <property type="project" value="InterPro"/>
</dbReference>
<reference evidence="4" key="1">
    <citation type="submission" date="2014-08" db="EMBL/GenBank/DDBJ databases">
        <authorList>
            <person name="Senf B."/>
            <person name="Petzold A."/>
            <person name="Downie B.R."/>
            <person name="Koch P."/>
            <person name="Platzer M."/>
        </authorList>
    </citation>
    <scope>NUCLEOTIDE SEQUENCE [LARGE SCALE GENOMIC DNA]</scope>
    <source>
        <strain evidence="4">GRZ</strain>
    </source>
</reference>
<reference evidence="4" key="3">
    <citation type="submission" date="2025-09" db="UniProtKB">
        <authorList>
            <consortium name="Ensembl"/>
        </authorList>
    </citation>
    <scope>IDENTIFICATION</scope>
</reference>
<dbReference type="PANTHER" id="PTHR37984:SF7">
    <property type="entry name" value="INTEGRASE CATALYTIC DOMAIN-CONTAINING PROTEIN"/>
    <property type="match status" value="1"/>
</dbReference>
<dbReference type="Gene3D" id="3.30.420.10">
    <property type="entry name" value="Ribonuclease H-like superfamily/Ribonuclease H"/>
    <property type="match status" value="1"/>
</dbReference>
<keyword evidence="5" id="KW-1185">Reference proteome</keyword>
<dbReference type="GeneTree" id="ENSGT00940000169923"/>
<sequence>MLQRTREKGVRLNPEKCQICVPEVSYFDHTMSHEGIKPDPAKVKAIQEMLPPKNKAELETILGMVNYLARFAPHLSQIIAPRRQLLKRENEFTWDRQHEDAFTQMKHLITHHPVLAFFDPQKELRLQVDASKSGLGAVMLQDEKPVAYASKSLNSTEENYAQIEKELLFGCKRFHEYMYGRRVIVESNHKPLEAILHKPLAAVPPRLQRMILQLQRYDIHIIHRPGRDLPVADTLSRKSKQHHDNNITEGLEAQVHTVTRNLPVSSAKLQEIREATTQDTQLTTLRNITKSGWPHERRQCPLSIQEYWNHRHEIAEAGGIMLKGEKIIIPHSLRAEMIDRIHTGHMGTEKSKNRARDILFWPGMGKQIEASVTNCQICQERCNSNAREPLISHAIPGRPWQVVGTDLFTWNSHDFIILVDYHSRYFEMEQFTNCTSAAVISKCKASFARHGIPDTVISDNGPCYSSIEFCTFSEEWDFEHVTSSPHYPQSNGLAERTVQTAKRILDKAKAERKDHYLFLLEHRNAPVDNLGSPAQLLMSRRLRSILATTTKQLKSRIMRQEVVYGRRKACQCCQQMYYKRSARPLTHLPVSAPIRFQNEDGYCRMATVTKLANTQRCYHIPTGEGQLLRRNRRHLHENKEDPTITSTQNKHRSPKDTHKLLTSHNICLKTTHNNLIPSP</sequence>
<dbReference type="Pfam" id="PF17919">
    <property type="entry name" value="RT_RNaseH_2"/>
    <property type="match status" value="1"/>
</dbReference>